<organism evidence="2 3">
    <name type="scientific">Patella caerulea</name>
    <name type="common">Rayed Mediterranean limpet</name>
    <dbReference type="NCBI Taxonomy" id="87958"/>
    <lineage>
        <taxon>Eukaryota</taxon>
        <taxon>Metazoa</taxon>
        <taxon>Spiralia</taxon>
        <taxon>Lophotrochozoa</taxon>
        <taxon>Mollusca</taxon>
        <taxon>Gastropoda</taxon>
        <taxon>Patellogastropoda</taxon>
        <taxon>Patelloidea</taxon>
        <taxon>Patellidae</taxon>
        <taxon>Patella</taxon>
    </lineage>
</organism>
<feature type="transmembrane region" description="Helical" evidence="1">
    <location>
        <begin position="121"/>
        <end position="143"/>
    </location>
</feature>
<evidence type="ECO:0008006" key="4">
    <source>
        <dbReference type="Google" id="ProtNLM"/>
    </source>
</evidence>
<sequence>MTSSQNVMTSSQYSVMSSSQYSVMSSQYSVMSSQTPEVTSSQNIVTSSQTPASSSVAPTTTYYNPLIPPSGRKMCPCRCKPRKTPEEIRNIIKSINDDLHVDVEKLSATIAKKNSAEDNRISSISLGVSSILLVVGFIGLFVFPDFIRVAIATKEFVSWLLSRRKNKDETFEMTSDC</sequence>
<dbReference type="AlphaFoldDB" id="A0AAN8K034"/>
<keyword evidence="1" id="KW-1133">Transmembrane helix</keyword>
<gene>
    <name evidence="2" type="ORF">SNE40_006300</name>
</gene>
<keyword evidence="3" id="KW-1185">Reference proteome</keyword>
<comment type="caution">
    <text evidence="2">The sequence shown here is derived from an EMBL/GenBank/DDBJ whole genome shotgun (WGS) entry which is preliminary data.</text>
</comment>
<protein>
    <recommendedName>
        <fullName evidence="4">Transmembrane protein</fullName>
    </recommendedName>
</protein>
<accession>A0AAN8K034</accession>
<dbReference type="EMBL" id="JAZGQO010000005">
    <property type="protein sequence ID" value="KAK6187051.1"/>
    <property type="molecule type" value="Genomic_DNA"/>
</dbReference>
<proteinExistence type="predicted"/>
<evidence type="ECO:0000313" key="2">
    <source>
        <dbReference type="EMBL" id="KAK6187051.1"/>
    </source>
</evidence>
<name>A0AAN8K034_PATCE</name>
<reference evidence="2 3" key="1">
    <citation type="submission" date="2024-01" db="EMBL/GenBank/DDBJ databases">
        <title>The genome of the rayed Mediterranean limpet Patella caerulea (Linnaeus, 1758).</title>
        <authorList>
            <person name="Anh-Thu Weber A."/>
            <person name="Halstead-Nussloch G."/>
        </authorList>
    </citation>
    <scope>NUCLEOTIDE SEQUENCE [LARGE SCALE GENOMIC DNA]</scope>
    <source>
        <strain evidence="2">AATW-2023a</strain>
        <tissue evidence="2">Whole specimen</tissue>
    </source>
</reference>
<evidence type="ECO:0000313" key="3">
    <source>
        <dbReference type="Proteomes" id="UP001347796"/>
    </source>
</evidence>
<dbReference type="Proteomes" id="UP001347796">
    <property type="component" value="Unassembled WGS sequence"/>
</dbReference>
<keyword evidence="1" id="KW-0472">Membrane</keyword>
<evidence type="ECO:0000256" key="1">
    <source>
        <dbReference type="SAM" id="Phobius"/>
    </source>
</evidence>
<keyword evidence="1" id="KW-0812">Transmembrane</keyword>